<evidence type="ECO:0000313" key="4">
    <source>
        <dbReference type="Proteomes" id="UP000269945"/>
    </source>
</evidence>
<dbReference type="InterPro" id="IPR055176">
    <property type="entry name" value="UBP24/USP9X/USP9Y_UBL"/>
</dbReference>
<dbReference type="Pfam" id="PF22900">
    <property type="entry name" value="UCH_UBL1"/>
    <property type="match status" value="1"/>
</dbReference>
<gene>
    <name evidence="3" type="ORF">BN2614_LOCUS2</name>
</gene>
<dbReference type="EMBL" id="CYRY02045409">
    <property type="protein sequence ID" value="VCX40818.1"/>
    <property type="molecule type" value="Genomic_DNA"/>
</dbReference>
<evidence type="ECO:0000259" key="2">
    <source>
        <dbReference type="Pfam" id="PF22900"/>
    </source>
</evidence>
<evidence type="ECO:0000256" key="1">
    <source>
        <dbReference type="SAM" id="MobiDB-lite"/>
    </source>
</evidence>
<organism evidence="3 4">
    <name type="scientific">Gulo gulo</name>
    <name type="common">Wolverine</name>
    <name type="synonym">Gluton</name>
    <dbReference type="NCBI Taxonomy" id="48420"/>
    <lineage>
        <taxon>Eukaryota</taxon>
        <taxon>Metazoa</taxon>
        <taxon>Chordata</taxon>
        <taxon>Craniata</taxon>
        <taxon>Vertebrata</taxon>
        <taxon>Euteleostomi</taxon>
        <taxon>Mammalia</taxon>
        <taxon>Eutheria</taxon>
        <taxon>Laurasiatheria</taxon>
        <taxon>Carnivora</taxon>
        <taxon>Caniformia</taxon>
        <taxon>Musteloidea</taxon>
        <taxon>Mustelidae</taxon>
        <taxon>Guloninae</taxon>
        <taxon>Gulo</taxon>
    </lineage>
</organism>
<reference evidence="3 4" key="1">
    <citation type="submission" date="2018-10" db="EMBL/GenBank/DDBJ databases">
        <authorList>
            <person name="Ekblom R."/>
            <person name="Jareborg N."/>
        </authorList>
    </citation>
    <scope>NUCLEOTIDE SEQUENCE [LARGE SCALE GENOMIC DNA]</scope>
    <source>
        <tissue evidence="3">Muscle</tissue>
    </source>
</reference>
<proteinExistence type="predicted"/>
<feature type="non-terminal residue" evidence="3">
    <location>
        <position position="122"/>
    </location>
</feature>
<name>A0A9X9MAN9_GULGU</name>
<sequence length="122" mass="13190">VRFPNHGRQVDDLDIWSHTNDPVGSVRRCILNRIKANAAHTKIELFVGGELMDSEDDRKLIGQLNLKDKSVITAKLTPVSSNMPSSPDSSSDSSPGSPGNHCNHYSDGPNPEVENCLPGVVS</sequence>
<accession>A0A9X9MAN9</accession>
<comment type="caution">
    <text evidence="3">The sequence shown here is derived from an EMBL/GenBank/DDBJ whole genome shotgun (WGS) entry which is preliminary data.</text>
</comment>
<evidence type="ECO:0000313" key="3">
    <source>
        <dbReference type="EMBL" id="VCX40818.1"/>
    </source>
</evidence>
<protein>
    <recommendedName>
        <fullName evidence="2">UBP24/USP9X/USP9Y ubiquitin-like domain-containing protein</fullName>
    </recommendedName>
</protein>
<feature type="domain" description="UBP24/USP9X/USP9Y ubiquitin-like" evidence="2">
    <location>
        <begin position="1"/>
        <end position="77"/>
    </location>
</feature>
<feature type="region of interest" description="Disordered" evidence="1">
    <location>
        <begin position="77"/>
        <end position="122"/>
    </location>
</feature>
<keyword evidence="4" id="KW-1185">Reference proteome</keyword>
<feature type="compositionally biased region" description="Low complexity" evidence="1">
    <location>
        <begin position="80"/>
        <end position="100"/>
    </location>
</feature>
<dbReference type="AlphaFoldDB" id="A0A9X9MAN9"/>
<dbReference type="Proteomes" id="UP000269945">
    <property type="component" value="Unassembled WGS sequence"/>
</dbReference>